<dbReference type="OrthoDB" id="7289984at2759"/>
<organism evidence="1 2">
    <name type="scientific">Stachybotrys elegans</name>
    <dbReference type="NCBI Taxonomy" id="80388"/>
    <lineage>
        <taxon>Eukaryota</taxon>
        <taxon>Fungi</taxon>
        <taxon>Dikarya</taxon>
        <taxon>Ascomycota</taxon>
        <taxon>Pezizomycotina</taxon>
        <taxon>Sordariomycetes</taxon>
        <taxon>Hypocreomycetidae</taxon>
        <taxon>Hypocreales</taxon>
        <taxon>Stachybotryaceae</taxon>
        <taxon>Stachybotrys</taxon>
    </lineage>
</organism>
<dbReference type="PRINTS" id="PR00081">
    <property type="entry name" value="GDHRDH"/>
</dbReference>
<proteinExistence type="predicted"/>
<dbReference type="InterPro" id="IPR052184">
    <property type="entry name" value="SDR_enzymes"/>
</dbReference>
<dbReference type="InterPro" id="IPR002347">
    <property type="entry name" value="SDR_fam"/>
</dbReference>
<dbReference type="PANTHER" id="PTHR45458:SF3">
    <property type="entry name" value="CHAIN DEHYDROGENASE (ATSC), PUTATIVE-RELATED"/>
    <property type="match status" value="1"/>
</dbReference>
<accession>A0A8K0SVR9</accession>
<reference evidence="1" key="1">
    <citation type="journal article" date="2021" name="Nat. Commun.">
        <title>Genetic determinants of endophytism in the Arabidopsis root mycobiome.</title>
        <authorList>
            <person name="Mesny F."/>
            <person name="Miyauchi S."/>
            <person name="Thiergart T."/>
            <person name="Pickel B."/>
            <person name="Atanasova L."/>
            <person name="Karlsson M."/>
            <person name="Huettel B."/>
            <person name="Barry K.W."/>
            <person name="Haridas S."/>
            <person name="Chen C."/>
            <person name="Bauer D."/>
            <person name="Andreopoulos W."/>
            <person name="Pangilinan J."/>
            <person name="LaButti K."/>
            <person name="Riley R."/>
            <person name="Lipzen A."/>
            <person name="Clum A."/>
            <person name="Drula E."/>
            <person name="Henrissat B."/>
            <person name="Kohler A."/>
            <person name="Grigoriev I.V."/>
            <person name="Martin F.M."/>
            <person name="Hacquard S."/>
        </authorList>
    </citation>
    <scope>NUCLEOTIDE SEQUENCE</scope>
    <source>
        <strain evidence="1">MPI-CAGE-CH-0235</strain>
    </source>
</reference>
<dbReference type="AlphaFoldDB" id="A0A8K0SVR9"/>
<dbReference type="Gene3D" id="3.40.50.720">
    <property type="entry name" value="NAD(P)-binding Rossmann-like Domain"/>
    <property type="match status" value="1"/>
</dbReference>
<name>A0A8K0SVR9_9HYPO</name>
<dbReference type="Proteomes" id="UP000813444">
    <property type="component" value="Unassembled WGS sequence"/>
</dbReference>
<evidence type="ECO:0000313" key="1">
    <source>
        <dbReference type="EMBL" id="KAH7318095.1"/>
    </source>
</evidence>
<protein>
    <recommendedName>
        <fullName evidence="3">NAD(P)-binding protein</fullName>
    </recommendedName>
</protein>
<keyword evidence="2" id="KW-1185">Reference proteome</keyword>
<dbReference type="GO" id="GO:0016616">
    <property type="term" value="F:oxidoreductase activity, acting on the CH-OH group of donors, NAD or NADP as acceptor"/>
    <property type="evidence" value="ECO:0007669"/>
    <property type="project" value="TreeGrafter"/>
</dbReference>
<evidence type="ECO:0008006" key="3">
    <source>
        <dbReference type="Google" id="ProtNLM"/>
    </source>
</evidence>
<dbReference type="EMBL" id="JAGPNK010000007">
    <property type="protein sequence ID" value="KAH7318095.1"/>
    <property type="molecule type" value="Genomic_DNA"/>
</dbReference>
<dbReference type="Pfam" id="PF00106">
    <property type="entry name" value="adh_short"/>
    <property type="match status" value="1"/>
</dbReference>
<dbReference type="PANTHER" id="PTHR45458">
    <property type="entry name" value="SHORT-CHAIN DEHYDROGENASE/REDUCTASE SDR"/>
    <property type="match status" value="1"/>
</dbReference>
<dbReference type="InterPro" id="IPR036291">
    <property type="entry name" value="NAD(P)-bd_dom_sf"/>
</dbReference>
<dbReference type="SUPFAM" id="SSF51735">
    <property type="entry name" value="NAD(P)-binding Rossmann-fold domains"/>
    <property type="match status" value="1"/>
</dbReference>
<comment type="caution">
    <text evidence="1">The sequence shown here is derived from an EMBL/GenBank/DDBJ whole genome shotgun (WGS) entry which is preliminary data.</text>
</comment>
<sequence length="271" mass="29427">MASYLITGVSRGLGLEFLRQISEDPANTVFGILRNKAAAADNIKATVGDRSNIHLLQADMNDYDSLKATVDQVSSITGGKLDYLISNVAINNNFSAFDDIAGLGAKPEEFEQDLIDHFKVNVVGPIHLFNLYMPLVLNSPIKKVVNLTSGLIDTALTTQYNIQLCPSYAISKAAAHMAVAKFSARYADEGVLFFSISPGFVLTSQFEGATEEQVARTLQENSKYSIYAPWFKAPIPAADSISAMLETIHRAHVNSGLRGAAVSHRGDTKWL</sequence>
<gene>
    <name evidence="1" type="ORF">B0I35DRAFT_431316</name>
</gene>
<evidence type="ECO:0000313" key="2">
    <source>
        <dbReference type="Proteomes" id="UP000813444"/>
    </source>
</evidence>